<feature type="compositionally biased region" description="Basic and acidic residues" evidence="1">
    <location>
        <begin position="35"/>
        <end position="50"/>
    </location>
</feature>
<proteinExistence type="predicted"/>
<evidence type="ECO:0000256" key="1">
    <source>
        <dbReference type="SAM" id="MobiDB-lite"/>
    </source>
</evidence>
<feature type="region of interest" description="Disordered" evidence="1">
    <location>
        <begin position="80"/>
        <end position="112"/>
    </location>
</feature>
<name>A0A2I0W7S0_9ASPA</name>
<reference evidence="2 3" key="1">
    <citation type="journal article" date="2016" name="Sci. Rep.">
        <title>The Dendrobium catenatum Lindl. genome sequence provides insights into polysaccharide synthase, floral development and adaptive evolution.</title>
        <authorList>
            <person name="Zhang G.Q."/>
            <person name="Xu Q."/>
            <person name="Bian C."/>
            <person name="Tsai W.C."/>
            <person name="Yeh C.M."/>
            <person name="Liu K.W."/>
            <person name="Yoshida K."/>
            <person name="Zhang L.S."/>
            <person name="Chang S.B."/>
            <person name="Chen F."/>
            <person name="Shi Y."/>
            <person name="Su Y.Y."/>
            <person name="Zhang Y.Q."/>
            <person name="Chen L.J."/>
            <person name="Yin Y."/>
            <person name="Lin M."/>
            <person name="Huang H."/>
            <person name="Deng H."/>
            <person name="Wang Z.W."/>
            <person name="Zhu S.L."/>
            <person name="Zhao X."/>
            <person name="Deng C."/>
            <person name="Niu S.C."/>
            <person name="Huang J."/>
            <person name="Wang M."/>
            <person name="Liu G.H."/>
            <person name="Yang H.J."/>
            <person name="Xiao X.J."/>
            <person name="Hsiao Y.Y."/>
            <person name="Wu W.L."/>
            <person name="Chen Y.Y."/>
            <person name="Mitsuda N."/>
            <person name="Ohme-Takagi M."/>
            <person name="Luo Y.B."/>
            <person name="Van de Peer Y."/>
            <person name="Liu Z.J."/>
        </authorList>
    </citation>
    <scope>NUCLEOTIDE SEQUENCE [LARGE SCALE GENOMIC DNA]</scope>
    <source>
        <tissue evidence="2">The whole plant</tissue>
    </source>
</reference>
<accession>A0A2I0W7S0</accession>
<protein>
    <submittedName>
        <fullName evidence="2">Uncharacterized protein</fullName>
    </submittedName>
</protein>
<evidence type="ECO:0000313" key="3">
    <source>
        <dbReference type="Proteomes" id="UP000233837"/>
    </source>
</evidence>
<organism evidence="2 3">
    <name type="scientific">Dendrobium catenatum</name>
    <dbReference type="NCBI Taxonomy" id="906689"/>
    <lineage>
        <taxon>Eukaryota</taxon>
        <taxon>Viridiplantae</taxon>
        <taxon>Streptophyta</taxon>
        <taxon>Embryophyta</taxon>
        <taxon>Tracheophyta</taxon>
        <taxon>Spermatophyta</taxon>
        <taxon>Magnoliopsida</taxon>
        <taxon>Liliopsida</taxon>
        <taxon>Asparagales</taxon>
        <taxon>Orchidaceae</taxon>
        <taxon>Epidendroideae</taxon>
        <taxon>Malaxideae</taxon>
        <taxon>Dendrobiinae</taxon>
        <taxon>Dendrobium</taxon>
    </lineage>
</organism>
<feature type="region of interest" description="Disordered" evidence="1">
    <location>
        <begin position="17"/>
        <end position="55"/>
    </location>
</feature>
<evidence type="ECO:0000313" key="2">
    <source>
        <dbReference type="EMBL" id="PKU71692.1"/>
    </source>
</evidence>
<dbReference type="AlphaFoldDB" id="A0A2I0W7S0"/>
<gene>
    <name evidence="2" type="ORF">MA16_Dca004534</name>
</gene>
<sequence>MSVIAHKCSEDACMWTGSDSEASLEDIMEGSGDQSNEHNEMDESDAHSDTNIEMDAAEIGMKIELHEAFFQLTPVKFDAMQDSFDDSTDDQLSPTPPQDPDQNADKPATPVTLSSCGYEESAQVCVLTPPNPCGVTTMCVS</sequence>
<reference evidence="2 3" key="2">
    <citation type="journal article" date="2017" name="Nature">
        <title>The Apostasia genome and the evolution of orchids.</title>
        <authorList>
            <person name="Zhang G.Q."/>
            <person name="Liu K.W."/>
            <person name="Li Z."/>
            <person name="Lohaus R."/>
            <person name="Hsiao Y.Y."/>
            <person name="Niu S.C."/>
            <person name="Wang J.Y."/>
            <person name="Lin Y.C."/>
            <person name="Xu Q."/>
            <person name="Chen L.J."/>
            <person name="Yoshida K."/>
            <person name="Fujiwara S."/>
            <person name="Wang Z.W."/>
            <person name="Zhang Y.Q."/>
            <person name="Mitsuda N."/>
            <person name="Wang M."/>
            <person name="Liu G.H."/>
            <person name="Pecoraro L."/>
            <person name="Huang H.X."/>
            <person name="Xiao X.J."/>
            <person name="Lin M."/>
            <person name="Wu X.Y."/>
            <person name="Wu W.L."/>
            <person name="Chen Y.Y."/>
            <person name="Chang S.B."/>
            <person name="Sakamoto S."/>
            <person name="Ohme-Takagi M."/>
            <person name="Yagi M."/>
            <person name="Zeng S.J."/>
            <person name="Shen C.Y."/>
            <person name="Yeh C.M."/>
            <person name="Luo Y.B."/>
            <person name="Tsai W.C."/>
            <person name="Van de Peer Y."/>
            <person name="Liu Z.J."/>
        </authorList>
    </citation>
    <scope>NUCLEOTIDE SEQUENCE [LARGE SCALE GENOMIC DNA]</scope>
    <source>
        <tissue evidence="2">The whole plant</tissue>
    </source>
</reference>
<keyword evidence="3" id="KW-1185">Reference proteome</keyword>
<dbReference type="Proteomes" id="UP000233837">
    <property type="component" value="Unassembled WGS sequence"/>
</dbReference>
<dbReference type="EMBL" id="KZ502877">
    <property type="protein sequence ID" value="PKU71692.1"/>
    <property type="molecule type" value="Genomic_DNA"/>
</dbReference>